<dbReference type="RefSeq" id="WP_170106162.1">
    <property type="nucleotide sequence ID" value="NZ_CP051672.1"/>
</dbReference>
<name>A0A7L5EFA2_PARDI</name>
<dbReference type="InterPro" id="IPR041183">
    <property type="entry name" value="Cyclophilin-like"/>
</dbReference>
<evidence type="ECO:0000256" key="3">
    <source>
        <dbReference type="SAM" id="SignalP"/>
    </source>
</evidence>
<dbReference type="SUPFAM" id="SSF52218">
    <property type="entry name" value="Flavoproteins"/>
    <property type="match status" value="1"/>
</dbReference>
<dbReference type="AlphaFoldDB" id="A0A7L5EFA2"/>
<dbReference type="Pfam" id="PF12682">
    <property type="entry name" value="Flavodoxin_4"/>
    <property type="match status" value="1"/>
</dbReference>
<reference evidence="5 6" key="1">
    <citation type="submission" date="2020-04" db="EMBL/GenBank/DDBJ databases">
        <title>Complete Genomes and Methylome analysis of CBBP consortium that reverse antibiotic-induced susceptibility to vancomycin-resistant Enterococcus faecium infection.</title>
        <authorList>
            <person name="Fomenkov A."/>
            <person name="Zhang Z."/>
            <person name="Pamer E."/>
            <person name="Roberts R.J."/>
        </authorList>
    </citation>
    <scope>NUCLEOTIDE SEQUENCE [LARGE SCALE GENOMIC DNA]</scope>
    <source>
        <strain evidence="6">CBBP</strain>
    </source>
</reference>
<dbReference type="InterPro" id="IPR001226">
    <property type="entry name" value="Flavodoxin_CS"/>
</dbReference>
<dbReference type="PANTHER" id="PTHR39201">
    <property type="entry name" value="EXPORTED PROTEIN-RELATED"/>
    <property type="match status" value="1"/>
</dbReference>
<accession>A0A7L5EFA2</accession>
<feature type="chain" id="PRO_5029537918" description="Flavodoxin-like domain-containing protein" evidence="3">
    <location>
        <begin position="22"/>
        <end position="353"/>
    </location>
</feature>
<evidence type="ECO:0000313" key="6">
    <source>
        <dbReference type="Proteomes" id="UP000501982"/>
    </source>
</evidence>
<dbReference type="PANTHER" id="PTHR39201:SF1">
    <property type="entry name" value="FLAVODOXIN-LIKE DOMAIN-CONTAINING PROTEIN"/>
    <property type="match status" value="1"/>
</dbReference>
<sequence length="353" mass="38916">MKKILLLTWMLLTVVSLSACSDPNDEPIPEQEQPENSGNNEDADDDEPNEPSNPTPGGNGRYLVLFASRSGNTERMANEIHRQLDCDILEVEPQTPYDNDYNSMLSRAQEELAAIRQGNYPPIKTSVESFENYDMIFVGYPIWHGSMATPMQTFLYNHAEKLSGKQIALFASSGSSGISASVGEARALCSDAEFTETLHLTRNTLEQMESRIATWLEQLNVNNNNNNNDEGNMGTNTLKLTVGDKTFTATLAENSSTQALKERLAQGPLSIQMSDYGDMEKVGSLGFSLPRNDRQTTTAPGDLIIYQGNSLVIYYDTNSWNFTRLGKVDGVTTRAQMLELLGGEGDITVTLSI</sequence>
<dbReference type="SUPFAM" id="SSF50891">
    <property type="entry name" value="Cyclophilin-like"/>
    <property type="match status" value="1"/>
</dbReference>
<dbReference type="Gene3D" id="3.40.50.360">
    <property type="match status" value="1"/>
</dbReference>
<dbReference type="InterPro" id="IPR008254">
    <property type="entry name" value="Flavodoxin/NO_synth"/>
</dbReference>
<dbReference type="InterPro" id="IPR029039">
    <property type="entry name" value="Flavoprotein-like_sf"/>
</dbReference>
<dbReference type="PROSITE" id="PS51257">
    <property type="entry name" value="PROKAR_LIPOPROTEIN"/>
    <property type="match status" value="1"/>
</dbReference>
<feature type="region of interest" description="Disordered" evidence="2">
    <location>
        <begin position="20"/>
        <end position="61"/>
    </location>
</feature>
<dbReference type="InterPro" id="IPR029000">
    <property type="entry name" value="Cyclophilin-like_dom_sf"/>
</dbReference>
<gene>
    <name evidence="5" type="ORF">HHO38_17860</name>
</gene>
<dbReference type="Pfam" id="PF18050">
    <property type="entry name" value="Cyclophil_like2"/>
    <property type="match status" value="1"/>
</dbReference>
<dbReference type="Gene3D" id="2.40.100.20">
    <property type="match status" value="1"/>
</dbReference>
<dbReference type="PROSITE" id="PS50902">
    <property type="entry name" value="FLAVODOXIN_LIKE"/>
    <property type="match status" value="1"/>
</dbReference>
<protein>
    <recommendedName>
        <fullName evidence="4">Flavodoxin-like domain-containing protein</fullName>
    </recommendedName>
</protein>
<dbReference type="GO" id="GO:0009055">
    <property type="term" value="F:electron transfer activity"/>
    <property type="evidence" value="ECO:0007669"/>
    <property type="project" value="InterPro"/>
</dbReference>
<dbReference type="Proteomes" id="UP000501982">
    <property type="component" value="Chromosome"/>
</dbReference>
<dbReference type="GO" id="GO:0010181">
    <property type="term" value="F:FMN binding"/>
    <property type="evidence" value="ECO:0007669"/>
    <property type="project" value="InterPro"/>
</dbReference>
<evidence type="ECO:0000256" key="1">
    <source>
        <dbReference type="ARBA" id="ARBA00001917"/>
    </source>
</evidence>
<organism evidence="5 6">
    <name type="scientific">Parabacteroides distasonis</name>
    <dbReference type="NCBI Taxonomy" id="823"/>
    <lineage>
        <taxon>Bacteria</taxon>
        <taxon>Pseudomonadati</taxon>
        <taxon>Bacteroidota</taxon>
        <taxon>Bacteroidia</taxon>
        <taxon>Bacteroidales</taxon>
        <taxon>Tannerellaceae</taxon>
        <taxon>Parabacteroides</taxon>
    </lineage>
</organism>
<evidence type="ECO:0000259" key="4">
    <source>
        <dbReference type="PROSITE" id="PS50902"/>
    </source>
</evidence>
<feature type="domain" description="Flavodoxin-like" evidence="4">
    <location>
        <begin position="62"/>
        <end position="241"/>
    </location>
</feature>
<evidence type="ECO:0000313" key="5">
    <source>
        <dbReference type="EMBL" id="QJE30038.1"/>
    </source>
</evidence>
<keyword evidence="3" id="KW-0732">Signal</keyword>
<dbReference type="PROSITE" id="PS00201">
    <property type="entry name" value="FLAVODOXIN"/>
    <property type="match status" value="1"/>
</dbReference>
<comment type="cofactor">
    <cofactor evidence="1">
        <name>FMN</name>
        <dbReference type="ChEBI" id="CHEBI:58210"/>
    </cofactor>
</comment>
<feature type="signal peptide" evidence="3">
    <location>
        <begin position="1"/>
        <end position="21"/>
    </location>
</feature>
<proteinExistence type="predicted"/>
<dbReference type="EMBL" id="CP051672">
    <property type="protein sequence ID" value="QJE30038.1"/>
    <property type="molecule type" value="Genomic_DNA"/>
</dbReference>
<feature type="compositionally biased region" description="Acidic residues" evidence="2">
    <location>
        <begin position="23"/>
        <end position="33"/>
    </location>
</feature>
<evidence type="ECO:0000256" key="2">
    <source>
        <dbReference type="SAM" id="MobiDB-lite"/>
    </source>
</evidence>